<dbReference type="InterPro" id="IPR036028">
    <property type="entry name" value="SH3-like_dom_sf"/>
</dbReference>
<dbReference type="SUPFAM" id="SSF50044">
    <property type="entry name" value="SH3-domain"/>
    <property type="match status" value="1"/>
</dbReference>
<proteinExistence type="predicted"/>
<gene>
    <name evidence="4" type="ORF">M9458_005878</name>
</gene>
<keyword evidence="5" id="KW-1185">Reference proteome</keyword>
<evidence type="ECO:0000259" key="3">
    <source>
        <dbReference type="PROSITE" id="PS50002"/>
    </source>
</evidence>
<dbReference type="InterPro" id="IPR050716">
    <property type="entry name" value="MAGUK"/>
</dbReference>
<dbReference type="InterPro" id="IPR001452">
    <property type="entry name" value="SH3_domain"/>
</dbReference>
<dbReference type="Proteomes" id="UP001529510">
    <property type="component" value="Unassembled WGS sequence"/>
</dbReference>
<evidence type="ECO:0000313" key="5">
    <source>
        <dbReference type="Proteomes" id="UP001529510"/>
    </source>
</evidence>
<sequence length="63" mass="7197">MRALFDYTPLEDKATPCQEAGLPFKRGDILQVVSQDDQTWWQAKRVGDCNLRAGLVPSKQFQE</sequence>
<dbReference type="SMART" id="SM00326">
    <property type="entry name" value="SH3"/>
    <property type="match status" value="1"/>
</dbReference>
<feature type="non-terminal residue" evidence="4">
    <location>
        <position position="63"/>
    </location>
</feature>
<protein>
    <recommendedName>
        <fullName evidence="3">SH3 domain-containing protein</fullName>
    </recommendedName>
</protein>
<organism evidence="4 5">
    <name type="scientific">Cirrhinus mrigala</name>
    <name type="common">Mrigala</name>
    <dbReference type="NCBI Taxonomy" id="683832"/>
    <lineage>
        <taxon>Eukaryota</taxon>
        <taxon>Metazoa</taxon>
        <taxon>Chordata</taxon>
        <taxon>Craniata</taxon>
        <taxon>Vertebrata</taxon>
        <taxon>Euteleostomi</taxon>
        <taxon>Actinopterygii</taxon>
        <taxon>Neopterygii</taxon>
        <taxon>Teleostei</taxon>
        <taxon>Ostariophysi</taxon>
        <taxon>Cypriniformes</taxon>
        <taxon>Cyprinidae</taxon>
        <taxon>Labeoninae</taxon>
        <taxon>Labeonini</taxon>
        <taxon>Cirrhinus</taxon>
    </lineage>
</organism>
<keyword evidence="1 2" id="KW-0728">SH3 domain</keyword>
<dbReference type="EMBL" id="JAMKFB020000003">
    <property type="protein sequence ID" value="KAL0197338.1"/>
    <property type="molecule type" value="Genomic_DNA"/>
</dbReference>
<evidence type="ECO:0000256" key="2">
    <source>
        <dbReference type="PROSITE-ProRule" id="PRU00192"/>
    </source>
</evidence>
<feature type="domain" description="SH3" evidence="3">
    <location>
        <begin position="1"/>
        <end position="63"/>
    </location>
</feature>
<comment type="caution">
    <text evidence="4">The sequence shown here is derived from an EMBL/GenBank/DDBJ whole genome shotgun (WGS) entry which is preliminary data.</text>
</comment>
<reference evidence="4 5" key="1">
    <citation type="submission" date="2024-05" db="EMBL/GenBank/DDBJ databases">
        <title>Genome sequencing and assembly of Indian major carp, Cirrhinus mrigala (Hamilton, 1822).</title>
        <authorList>
            <person name="Mohindra V."/>
            <person name="Chowdhury L.M."/>
            <person name="Lal K."/>
            <person name="Jena J.K."/>
        </authorList>
    </citation>
    <scope>NUCLEOTIDE SEQUENCE [LARGE SCALE GENOMIC DNA]</scope>
    <source>
        <strain evidence="4">CM1030</strain>
        <tissue evidence="4">Blood</tissue>
    </source>
</reference>
<evidence type="ECO:0000256" key="1">
    <source>
        <dbReference type="ARBA" id="ARBA00022443"/>
    </source>
</evidence>
<evidence type="ECO:0000313" key="4">
    <source>
        <dbReference type="EMBL" id="KAL0197338.1"/>
    </source>
</evidence>
<dbReference type="Gene3D" id="2.30.30.40">
    <property type="entry name" value="SH3 Domains"/>
    <property type="match status" value="1"/>
</dbReference>
<dbReference type="PROSITE" id="PS50002">
    <property type="entry name" value="SH3"/>
    <property type="match status" value="1"/>
</dbReference>
<accession>A0ABD0RG51</accession>
<dbReference type="Pfam" id="PF07653">
    <property type="entry name" value="SH3_2"/>
    <property type="match status" value="1"/>
</dbReference>
<name>A0ABD0RG51_CIRMR</name>
<dbReference type="AlphaFoldDB" id="A0ABD0RG51"/>
<dbReference type="PANTHER" id="PTHR23122">
    <property type="entry name" value="MEMBRANE-ASSOCIATED GUANYLATE KINASE MAGUK"/>
    <property type="match status" value="1"/>
</dbReference>